<evidence type="ECO:0000313" key="5">
    <source>
        <dbReference type="Proteomes" id="UP000290365"/>
    </source>
</evidence>
<reference evidence="4 5" key="1">
    <citation type="submission" date="2019-01" db="EMBL/GenBank/DDBJ databases">
        <title>Ktedonosporobacter rubrisoli SCAWS-G2.</title>
        <authorList>
            <person name="Huang Y."/>
            <person name="Yan B."/>
        </authorList>
    </citation>
    <scope>NUCLEOTIDE SEQUENCE [LARGE SCALE GENOMIC DNA]</scope>
    <source>
        <strain evidence="4 5">SCAWS-G2</strain>
    </source>
</reference>
<dbReference type="Pfam" id="PF00440">
    <property type="entry name" value="TetR_N"/>
    <property type="match status" value="1"/>
</dbReference>
<dbReference type="PANTHER" id="PTHR30055:SF239">
    <property type="entry name" value="TRANSCRIPTIONAL REGULATORY PROTEIN"/>
    <property type="match status" value="1"/>
</dbReference>
<dbReference type="InterPro" id="IPR050109">
    <property type="entry name" value="HTH-type_TetR-like_transc_reg"/>
</dbReference>
<evidence type="ECO:0000256" key="1">
    <source>
        <dbReference type="ARBA" id="ARBA00023125"/>
    </source>
</evidence>
<proteinExistence type="predicted"/>
<dbReference type="RefSeq" id="WP_129890811.1">
    <property type="nucleotide sequence ID" value="NZ_CP035758.1"/>
</dbReference>
<sequence>MLLTKDDWIRAGLRVLAESGIEHVKVENLAKMLQISKGSFYHYWKNRAVFLQALLAYWAEYGTAATIAELEKKPDPAERLERLIEQSFARNQSLEASVHQWARHDPAVRREVAQVEERRIHYIAYLLEESGYPVAKAQEMARVFYLLYLGWIDLSQRDNSEESHRLALKSARSVLNLLAGS</sequence>
<evidence type="ECO:0000256" key="2">
    <source>
        <dbReference type="PROSITE-ProRule" id="PRU00335"/>
    </source>
</evidence>
<dbReference type="PANTHER" id="PTHR30055">
    <property type="entry name" value="HTH-TYPE TRANSCRIPTIONAL REGULATOR RUTR"/>
    <property type="match status" value="1"/>
</dbReference>
<dbReference type="OrthoDB" id="9812484at2"/>
<evidence type="ECO:0000313" key="4">
    <source>
        <dbReference type="EMBL" id="QBD79745.1"/>
    </source>
</evidence>
<dbReference type="AlphaFoldDB" id="A0A4P6JW91"/>
<name>A0A4P6JW91_KTERU</name>
<dbReference type="InterPro" id="IPR001647">
    <property type="entry name" value="HTH_TetR"/>
</dbReference>
<dbReference type="GO" id="GO:0003700">
    <property type="term" value="F:DNA-binding transcription factor activity"/>
    <property type="evidence" value="ECO:0007669"/>
    <property type="project" value="TreeGrafter"/>
</dbReference>
<organism evidence="4 5">
    <name type="scientific">Ktedonosporobacter rubrisoli</name>
    <dbReference type="NCBI Taxonomy" id="2509675"/>
    <lineage>
        <taxon>Bacteria</taxon>
        <taxon>Bacillati</taxon>
        <taxon>Chloroflexota</taxon>
        <taxon>Ktedonobacteria</taxon>
        <taxon>Ktedonobacterales</taxon>
        <taxon>Ktedonosporobacteraceae</taxon>
        <taxon>Ktedonosporobacter</taxon>
    </lineage>
</organism>
<dbReference type="Gene3D" id="1.10.357.10">
    <property type="entry name" value="Tetracycline Repressor, domain 2"/>
    <property type="match status" value="1"/>
</dbReference>
<dbReference type="GO" id="GO:0000976">
    <property type="term" value="F:transcription cis-regulatory region binding"/>
    <property type="evidence" value="ECO:0007669"/>
    <property type="project" value="TreeGrafter"/>
</dbReference>
<gene>
    <name evidence="4" type="ORF">EPA93_28710</name>
</gene>
<dbReference type="SUPFAM" id="SSF48498">
    <property type="entry name" value="Tetracyclin repressor-like, C-terminal domain"/>
    <property type="match status" value="1"/>
</dbReference>
<dbReference type="KEGG" id="kbs:EPA93_28710"/>
<keyword evidence="5" id="KW-1185">Reference proteome</keyword>
<dbReference type="EMBL" id="CP035758">
    <property type="protein sequence ID" value="QBD79745.1"/>
    <property type="molecule type" value="Genomic_DNA"/>
</dbReference>
<dbReference type="Proteomes" id="UP000290365">
    <property type="component" value="Chromosome"/>
</dbReference>
<dbReference type="InterPro" id="IPR036271">
    <property type="entry name" value="Tet_transcr_reg_TetR-rel_C_sf"/>
</dbReference>
<dbReference type="InterPro" id="IPR009057">
    <property type="entry name" value="Homeodomain-like_sf"/>
</dbReference>
<evidence type="ECO:0000259" key="3">
    <source>
        <dbReference type="PROSITE" id="PS50977"/>
    </source>
</evidence>
<feature type="domain" description="HTH tetR-type" evidence="3">
    <location>
        <begin position="2"/>
        <end position="62"/>
    </location>
</feature>
<protein>
    <submittedName>
        <fullName evidence="4">TetR/AcrR family transcriptional regulator</fullName>
    </submittedName>
</protein>
<keyword evidence="1 2" id="KW-0238">DNA-binding</keyword>
<feature type="DNA-binding region" description="H-T-H motif" evidence="2">
    <location>
        <begin position="25"/>
        <end position="44"/>
    </location>
</feature>
<dbReference type="SUPFAM" id="SSF46689">
    <property type="entry name" value="Homeodomain-like"/>
    <property type="match status" value="1"/>
</dbReference>
<accession>A0A4P6JW91</accession>
<dbReference type="PROSITE" id="PS50977">
    <property type="entry name" value="HTH_TETR_2"/>
    <property type="match status" value="1"/>
</dbReference>